<dbReference type="Pfam" id="PF13565">
    <property type="entry name" value="HTH_32"/>
    <property type="match status" value="1"/>
</dbReference>
<evidence type="ECO:0000313" key="3">
    <source>
        <dbReference type="EMBL" id="MBU9843901.1"/>
    </source>
</evidence>
<name>A0ABS6LAE7_9GAMM</name>
<organism evidence="3 4">
    <name type="scientific">Rahnella ecdela</name>
    <dbReference type="NCBI Taxonomy" id="2816250"/>
    <lineage>
        <taxon>Bacteria</taxon>
        <taxon>Pseudomonadati</taxon>
        <taxon>Pseudomonadota</taxon>
        <taxon>Gammaproteobacteria</taxon>
        <taxon>Enterobacterales</taxon>
        <taxon>Yersiniaceae</taxon>
        <taxon>Rahnella</taxon>
    </lineage>
</organism>
<reference evidence="3 4" key="1">
    <citation type="submission" date="2021-03" db="EMBL/GenBank/DDBJ databases">
        <title>Five novel Rahnella species.</title>
        <authorList>
            <person name="Brady C."/>
            <person name="Asselin J."/>
            <person name="Beer S."/>
            <person name="Bruberg M.B."/>
            <person name="Crampton B."/>
            <person name="Venter S."/>
            <person name="Arnold D."/>
            <person name="Denman S."/>
        </authorList>
    </citation>
    <scope>NUCLEOTIDE SEQUENCE [LARGE SCALE GENOMIC DNA]</scope>
    <source>
        <strain evidence="3 4">FRB 231</strain>
    </source>
</reference>
<gene>
    <name evidence="3" type="ORF">J1784_02545</name>
</gene>
<evidence type="ECO:0000313" key="4">
    <source>
        <dbReference type="Proteomes" id="UP000739284"/>
    </source>
</evidence>
<dbReference type="InterPro" id="IPR001584">
    <property type="entry name" value="Integrase_cat-core"/>
</dbReference>
<dbReference type="PANTHER" id="PTHR35004:SF7">
    <property type="entry name" value="INTEGRASE PROTEIN"/>
    <property type="match status" value="1"/>
</dbReference>
<dbReference type="NCBIfam" id="NF033594">
    <property type="entry name" value="transpos_ISNCY_2"/>
    <property type="match status" value="1"/>
</dbReference>
<protein>
    <submittedName>
        <fullName evidence="3">ISNCY family transposase</fullName>
    </submittedName>
</protein>
<dbReference type="InterPro" id="IPR047797">
    <property type="entry name" value="ISNCY_transpos"/>
</dbReference>
<sequence>MTDKDIYRLGIIQRVHDHTLLQREAARLLELTVRQVQRVLRRYREYGAASVVSARRGRPGNNRIPEDLRCAALQLIRQHYADFGPTLATEKLLERHGIPVSVETVRNWMISDGLWRPHSRRQVHIYQPRHRRDCLGELIQLDGSHHAWFEERAPKCCLLVYIDDATGRLMHLRFCDSESAFDYMTATREYIDLHGKPVAFYSDKHAVFRVNGTDARRSGTTQFGRALRDLSIELICANSSQAKGRVERANQTLQDRLVKEMRLHNISSISEANRWVAGFIDDFNRRFSRPPKYPKDLHRPANLAPEELDDIFAWQDLRKLSKALTFQYDKMIYLIEPTDENTRIAGERVTVYEYPDGRIAFRYAHRLLRYQVFDRLACVDQGAIVDNKRLGAVLRLALEKQDEQEAEGQRSRSKKMPRRRAQERALEELRAMNPVLVNPEDFVPSLKR</sequence>
<dbReference type="EMBL" id="JAFMOY010000103">
    <property type="protein sequence ID" value="MBU9843901.1"/>
    <property type="molecule type" value="Genomic_DNA"/>
</dbReference>
<evidence type="ECO:0000256" key="1">
    <source>
        <dbReference type="SAM" id="MobiDB-lite"/>
    </source>
</evidence>
<proteinExistence type="predicted"/>
<dbReference type="RefSeq" id="WP_217147897.1">
    <property type="nucleotide sequence ID" value="NZ_JAFMOY010000103.1"/>
</dbReference>
<dbReference type="Proteomes" id="UP000739284">
    <property type="component" value="Unassembled WGS sequence"/>
</dbReference>
<feature type="region of interest" description="Disordered" evidence="1">
    <location>
        <begin position="403"/>
        <end position="424"/>
    </location>
</feature>
<accession>A0ABS6LAE7</accession>
<dbReference type="PANTHER" id="PTHR35004">
    <property type="entry name" value="TRANSPOSASE RV3428C-RELATED"/>
    <property type="match status" value="1"/>
</dbReference>
<dbReference type="PROSITE" id="PS50994">
    <property type="entry name" value="INTEGRASE"/>
    <property type="match status" value="1"/>
</dbReference>
<comment type="caution">
    <text evidence="3">The sequence shown here is derived from an EMBL/GenBank/DDBJ whole genome shotgun (WGS) entry which is preliminary data.</text>
</comment>
<feature type="domain" description="Integrase catalytic" evidence="2">
    <location>
        <begin position="124"/>
        <end position="313"/>
    </location>
</feature>
<keyword evidence="4" id="KW-1185">Reference proteome</keyword>
<evidence type="ECO:0000259" key="2">
    <source>
        <dbReference type="PROSITE" id="PS50994"/>
    </source>
</evidence>